<organism evidence="2 3">
    <name type="scientific">Lacrimispora algidixylanolytica</name>
    <dbReference type="NCBI Taxonomy" id="94868"/>
    <lineage>
        <taxon>Bacteria</taxon>
        <taxon>Bacillati</taxon>
        <taxon>Bacillota</taxon>
        <taxon>Clostridia</taxon>
        <taxon>Lachnospirales</taxon>
        <taxon>Lachnospiraceae</taxon>
        <taxon>Lacrimispora</taxon>
    </lineage>
</organism>
<dbReference type="EMBL" id="MCIA01000031">
    <property type="protein sequence ID" value="RKD30453.1"/>
    <property type="molecule type" value="Genomic_DNA"/>
</dbReference>
<dbReference type="OrthoDB" id="9809324at2"/>
<evidence type="ECO:0000313" key="2">
    <source>
        <dbReference type="EMBL" id="RKD30453.1"/>
    </source>
</evidence>
<evidence type="ECO:0000259" key="1">
    <source>
        <dbReference type="Pfam" id="PF13304"/>
    </source>
</evidence>
<dbReference type="GO" id="GO:0005524">
    <property type="term" value="F:ATP binding"/>
    <property type="evidence" value="ECO:0007669"/>
    <property type="project" value="InterPro"/>
</dbReference>
<dbReference type="AlphaFoldDB" id="A0A419SYV6"/>
<dbReference type="InterPro" id="IPR003959">
    <property type="entry name" value="ATPase_AAA_core"/>
</dbReference>
<dbReference type="PANTHER" id="PTHR40396">
    <property type="entry name" value="ATPASE-LIKE PROTEIN"/>
    <property type="match status" value="1"/>
</dbReference>
<comment type="caution">
    <text evidence="2">The sequence shown here is derived from an EMBL/GenBank/DDBJ whole genome shotgun (WGS) entry which is preliminary data.</text>
</comment>
<dbReference type="Pfam" id="PF13304">
    <property type="entry name" value="AAA_21"/>
    <property type="match status" value="1"/>
</dbReference>
<dbReference type="PANTHER" id="PTHR40396:SF1">
    <property type="entry name" value="ATPASE AAA-TYPE CORE DOMAIN-CONTAINING PROTEIN"/>
    <property type="match status" value="1"/>
</dbReference>
<keyword evidence="3" id="KW-1185">Reference proteome</keyword>
<dbReference type="SUPFAM" id="SSF52540">
    <property type="entry name" value="P-loop containing nucleoside triphosphate hydrolases"/>
    <property type="match status" value="1"/>
</dbReference>
<dbReference type="GO" id="GO:0016887">
    <property type="term" value="F:ATP hydrolysis activity"/>
    <property type="evidence" value="ECO:0007669"/>
    <property type="project" value="InterPro"/>
</dbReference>
<dbReference type="InterPro" id="IPR027417">
    <property type="entry name" value="P-loop_NTPase"/>
</dbReference>
<dbReference type="Proteomes" id="UP000284277">
    <property type="component" value="Unassembled WGS sequence"/>
</dbReference>
<accession>A0A419SYV6</accession>
<dbReference type="Gene3D" id="3.40.50.300">
    <property type="entry name" value="P-loop containing nucleotide triphosphate hydrolases"/>
    <property type="match status" value="1"/>
</dbReference>
<dbReference type="RefSeq" id="WP_120198045.1">
    <property type="nucleotide sequence ID" value="NZ_MCIA01000031.1"/>
</dbReference>
<reference evidence="2 3" key="1">
    <citation type="submission" date="2016-08" db="EMBL/GenBank/DDBJ databases">
        <title>A new outlook on sporulation: Clostridium algidixylanolyticum.</title>
        <authorList>
            <person name="Poppleton D.I."/>
            <person name="Gribaldo S."/>
        </authorList>
    </citation>
    <scope>NUCLEOTIDE SEQUENCE [LARGE SCALE GENOMIC DNA]</scope>
    <source>
        <strain evidence="2 3">SPL73</strain>
    </source>
</reference>
<proteinExistence type="predicted"/>
<gene>
    <name evidence="2" type="ORF">BET01_07680</name>
</gene>
<evidence type="ECO:0000313" key="3">
    <source>
        <dbReference type="Proteomes" id="UP000284277"/>
    </source>
</evidence>
<sequence>MNETSVRISKIEISGIKNTQYGQIEMPSAIEKDYFSLSADILGIYGQNGSGKTAVVEAMALLQILLTGKSLPKETGHFISEDMDSLKIGVTFMIQTAQKSATIDYAVILGKLPDREFEITNEILTAALWNGEKFESRKSLIDYCSTSKGSVFTPKYRFDQLVKSNEENKINLNVAKKLAQKNMVSFIFGSEGRNIFLSAPDEISEEYAYIIKALHQYASYNLFVITNAHSGSISMNFMLPFAFRLKVGKKVEKGELPIRLDGPSIITKEQYHIVSQIIEDMNAVISAMIPGLSIGIHNFGEQLRENGTEGNKIELISKRDDIIIPLKYESEGIIKIISVLNVLMCIYNHPSMCLIIDELDAGIYEFLLGELLAVMEKGAKGQLIFTSHNLRALEMLHRKSIVFSTTNPANRYIRLQNVKNSNNLRDLYLRSITLGGQKEEVYSETDTVEIGRAFRRAGKGVFHDIQK</sequence>
<protein>
    <recommendedName>
        <fullName evidence="1">ATPase AAA-type core domain-containing protein</fullName>
    </recommendedName>
</protein>
<feature type="domain" description="ATPase AAA-type core" evidence="1">
    <location>
        <begin position="42"/>
        <end position="391"/>
    </location>
</feature>
<name>A0A419SYV6_9FIRM</name>